<evidence type="ECO:0000259" key="8">
    <source>
        <dbReference type="Pfam" id="PF16871"/>
    </source>
</evidence>
<dbReference type="Gene3D" id="3.20.20.80">
    <property type="entry name" value="Glycosidases"/>
    <property type="match status" value="1"/>
</dbReference>
<comment type="similarity">
    <text evidence="2">Belongs to the glycosyl hydrolase 29 family.</text>
</comment>
<feature type="domain" description="Glycoside hydrolase family 29 N-terminal" evidence="7">
    <location>
        <begin position="21"/>
        <end position="349"/>
    </location>
</feature>
<protein>
    <recommendedName>
        <fullName evidence="3">alpha-L-fucosidase</fullName>
        <ecNumber evidence="3">3.2.1.51</ecNumber>
    </recommendedName>
</protein>
<keyword evidence="6" id="KW-0326">Glycosidase</keyword>
<dbReference type="SMART" id="SM00812">
    <property type="entry name" value="Alpha_L_fucos"/>
    <property type="match status" value="1"/>
</dbReference>
<dbReference type="Pfam" id="PF16871">
    <property type="entry name" value="DUF5077"/>
    <property type="match status" value="1"/>
</dbReference>
<accession>A0A809RBA4</accession>
<dbReference type="SUPFAM" id="SSF51445">
    <property type="entry name" value="(Trans)glycosidases"/>
    <property type="match status" value="1"/>
</dbReference>
<dbReference type="EMBL" id="AP021858">
    <property type="protein sequence ID" value="BBO24719.1"/>
    <property type="molecule type" value="Genomic_DNA"/>
</dbReference>
<dbReference type="GO" id="GO:0005764">
    <property type="term" value="C:lysosome"/>
    <property type="evidence" value="ECO:0007669"/>
    <property type="project" value="TreeGrafter"/>
</dbReference>
<evidence type="ECO:0000313" key="9">
    <source>
        <dbReference type="EMBL" id="BBO24719.1"/>
    </source>
</evidence>
<name>A0A809RBA4_9BACT</name>
<dbReference type="GO" id="GO:0016139">
    <property type="term" value="P:glycoside catabolic process"/>
    <property type="evidence" value="ECO:0007669"/>
    <property type="project" value="TreeGrafter"/>
</dbReference>
<keyword evidence="5" id="KW-0378">Hydrolase</keyword>
<feature type="domain" description="DUF5077" evidence="8">
    <location>
        <begin position="475"/>
        <end position="571"/>
    </location>
</feature>
<dbReference type="Gene3D" id="2.60.120.260">
    <property type="entry name" value="Galactose-binding domain-like"/>
    <property type="match status" value="1"/>
</dbReference>
<reference evidence="9" key="1">
    <citation type="journal article" name="DNA Res.">
        <title>The physiological potential of anammox bacteria as revealed by their core genome structure.</title>
        <authorList>
            <person name="Okubo T."/>
            <person name="Toyoda A."/>
            <person name="Fukuhara K."/>
            <person name="Uchiyama I."/>
            <person name="Harigaya Y."/>
            <person name="Kuroiwa M."/>
            <person name="Suzuki T."/>
            <person name="Murakami Y."/>
            <person name="Suwa Y."/>
            <person name="Takami H."/>
        </authorList>
    </citation>
    <scope>NUCLEOTIDE SEQUENCE</scope>
    <source>
        <strain evidence="9">317325-2</strain>
    </source>
</reference>
<evidence type="ECO:0000256" key="2">
    <source>
        <dbReference type="ARBA" id="ARBA00007951"/>
    </source>
</evidence>
<dbReference type="InterPro" id="IPR057739">
    <property type="entry name" value="Glyco_hydro_29_N"/>
</dbReference>
<organism evidence="9 10">
    <name type="scientific">Candidatus Nitrosymbiomonas proteolyticus</name>
    <dbReference type="NCBI Taxonomy" id="2608984"/>
    <lineage>
        <taxon>Bacteria</taxon>
        <taxon>Bacillati</taxon>
        <taxon>Armatimonadota</taxon>
        <taxon>Armatimonadota incertae sedis</taxon>
        <taxon>Candidatus Nitrosymbiomonas</taxon>
    </lineage>
</organism>
<dbReference type="PRINTS" id="PR00741">
    <property type="entry name" value="GLHYDRLASE29"/>
</dbReference>
<dbReference type="PANTHER" id="PTHR10030">
    <property type="entry name" value="ALPHA-L-FUCOSIDASE"/>
    <property type="match status" value="1"/>
</dbReference>
<comment type="function">
    <text evidence="1">Alpha-L-fucosidase is responsible for hydrolyzing the alpha-1,6-linked fucose joined to the reducing-end N-acetylglucosamine of the carbohydrate moieties of glycoproteins.</text>
</comment>
<evidence type="ECO:0000256" key="3">
    <source>
        <dbReference type="ARBA" id="ARBA00012662"/>
    </source>
</evidence>
<dbReference type="PANTHER" id="PTHR10030:SF37">
    <property type="entry name" value="ALPHA-L-FUCOSIDASE-RELATED"/>
    <property type="match status" value="1"/>
</dbReference>
<evidence type="ECO:0000259" key="7">
    <source>
        <dbReference type="Pfam" id="PF01120"/>
    </source>
</evidence>
<dbReference type="InterPro" id="IPR000933">
    <property type="entry name" value="Glyco_hydro_29"/>
</dbReference>
<dbReference type="InterPro" id="IPR008979">
    <property type="entry name" value="Galactose-bd-like_sf"/>
</dbReference>
<dbReference type="CDD" id="cd02795">
    <property type="entry name" value="CBM6-CBM35-CBM36_like"/>
    <property type="match status" value="1"/>
</dbReference>
<dbReference type="Pfam" id="PF01120">
    <property type="entry name" value="Alpha_L_fucos"/>
    <property type="match status" value="1"/>
</dbReference>
<evidence type="ECO:0000256" key="4">
    <source>
        <dbReference type="ARBA" id="ARBA00022729"/>
    </source>
</evidence>
<dbReference type="SUPFAM" id="SSF49785">
    <property type="entry name" value="Galactose-binding domain-like"/>
    <property type="match status" value="1"/>
</dbReference>
<evidence type="ECO:0000313" key="10">
    <source>
        <dbReference type="Proteomes" id="UP000662873"/>
    </source>
</evidence>
<dbReference type="InterPro" id="IPR031712">
    <property type="entry name" value="DUF5077"/>
</dbReference>
<dbReference type="InterPro" id="IPR016286">
    <property type="entry name" value="FUC_metazoa-typ"/>
</dbReference>
<dbReference type="GO" id="GO:0004560">
    <property type="term" value="F:alpha-L-fucosidase activity"/>
    <property type="evidence" value="ECO:0007669"/>
    <property type="project" value="InterPro"/>
</dbReference>
<keyword evidence="4" id="KW-0732">Signal</keyword>
<dbReference type="GO" id="GO:0006004">
    <property type="term" value="P:fucose metabolic process"/>
    <property type="evidence" value="ECO:0007669"/>
    <property type="project" value="InterPro"/>
</dbReference>
<dbReference type="InterPro" id="IPR017853">
    <property type="entry name" value="GH"/>
</dbReference>
<evidence type="ECO:0000256" key="6">
    <source>
        <dbReference type="ARBA" id="ARBA00023295"/>
    </source>
</evidence>
<evidence type="ECO:0000256" key="1">
    <source>
        <dbReference type="ARBA" id="ARBA00004071"/>
    </source>
</evidence>
<proteinExistence type="inferred from homology"/>
<evidence type="ECO:0000256" key="5">
    <source>
        <dbReference type="ARBA" id="ARBA00022801"/>
    </source>
</evidence>
<dbReference type="AlphaFoldDB" id="A0A809RBA4"/>
<dbReference type="EC" id="3.2.1.51" evidence="3"/>
<dbReference type="Proteomes" id="UP000662873">
    <property type="component" value="Chromosome"/>
</dbReference>
<sequence length="581" mass="65025">MIGLSGVIAIAIGGATMMGQFAETQAQKDARMNWWREARFGMFIHWGLYAIPASEWNGKRTGGAEWILNHAQIKVEDYEPLLKQFNPVQFDAREWVRIAKQAGMKYIVITSKHHDGFCLWDSKLTDWKITKTPFGRDVLRELSEACKEAGITLCFYHSIMDWHHPDYLPRRAWDPRPGVEADYDRYVEYMKGQLKELVEGYGPLGVLWFDGEWEGTWTHEYGKTLYDYVRSLQPSIIVNNRVDKGRSGMAGMTVGDHRGDFGTPEQEVPPRGFPGVDWESCMTLNRNWGFDKFDEDWKSRRSLLQMLVDVVSKGGNLLLNVGPDALGRIPQPSVERLSLVGAWLKTNGEAIYGTTASPFPRPLSWGRVTQKPGVLYLHVFGSPDGKVELSGLRNKLRSASLLGGSAKLRWENGEDGPIVAWEGSLPDPDVNVIAVQIEGSPEVVPVPLRANRAGVALLRSNEAEIDRARYESDKDCVGYWTDPEATVAWEVQLPAAGAYKVAVMQACEPGVAGSKYRVRVAESSVEGTVSETRSWSDFAEVDLGEVTIARPGLVRVEVKALKIAKNALMNLRWVRLERVKG</sequence>
<dbReference type="KEGG" id="npy:NPRO_23140"/>
<gene>
    <name evidence="9" type="ORF">NPRO_23140</name>
</gene>